<dbReference type="AlphaFoldDB" id="A0A0H4IYF4"/>
<dbReference type="EMBL" id="CP011002">
    <property type="protein sequence ID" value="AKO66031.1"/>
    <property type="molecule type" value="Genomic_DNA"/>
</dbReference>
<comment type="function">
    <text evidence="2 12">Catalyzes the hydrolysis of UDP-3-O-myristoyl-N-acetylglucosamine to form UDP-3-O-myristoylglucosamine and acetate, the committed step in lipid A biosynthesis.</text>
</comment>
<keyword evidence="13" id="KW-0012">Acyltransferase</keyword>
<dbReference type="GO" id="GO:0016020">
    <property type="term" value="C:membrane"/>
    <property type="evidence" value="ECO:0007669"/>
    <property type="project" value="GOC"/>
</dbReference>
<evidence type="ECO:0000256" key="11">
    <source>
        <dbReference type="ARBA" id="ARBA00024535"/>
    </source>
</evidence>
<keyword evidence="14" id="KW-1185">Reference proteome</keyword>
<feature type="binding site" evidence="12">
    <location>
        <position position="78"/>
    </location>
    <ligand>
        <name>Zn(2+)</name>
        <dbReference type="ChEBI" id="CHEBI:29105"/>
    </ligand>
</feature>
<name>A0A0H4IYF4_9PROT</name>
<evidence type="ECO:0000256" key="7">
    <source>
        <dbReference type="ARBA" id="ARBA00022723"/>
    </source>
</evidence>
<keyword evidence="13" id="KW-0808">Transferase</keyword>
<dbReference type="PATRIC" id="fig|1623450.3.peg.958"/>
<keyword evidence="6 12" id="KW-0441">Lipid A biosynthesis</keyword>
<dbReference type="Gene3D" id="3.30.230.20">
    <property type="entry name" value="lpxc deacetylase, domain 1"/>
    <property type="match status" value="1"/>
</dbReference>
<feature type="active site" description="Proton donor" evidence="12">
    <location>
        <position position="264"/>
    </location>
</feature>
<dbReference type="PANTHER" id="PTHR33694:SF1">
    <property type="entry name" value="UDP-3-O-ACYL-N-ACETYLGLUCOSAMINE DEACETYLASE 1, MITOCHONDRIAL-RELATED"/>
    <property type="match status" value="1"/>
</dbReference>
<sequence length="313" mass="35577">MIFQKTISKKVSIQGVGLHSGDTVTLSLMPAKPDSGITFVRKDLNSNNTIKVDPYLVSDTRLCSTLEKESAKVMTVEHLMSALYAYSIDNIIIEISGIEVPILDGSSNPFIYLIQSGEPINQEREKKFIKVKKALKYEIDGKFAMLEPYDGFKIDFSIDFPHPVFADRNNSITIDYYNDSYVDEIARARTFGFMQEVEYLRSNGLAKGGSLDNAIVMDEYKIINNDRLRYEDEFVRHKVLDAFGDLYLTGHALLGKFTAFKSGHEINNQLLRLLMKDKDSYDLVSLTESDRVYQNIINHNEQLELIQNEAALV</sequence>
<evidence type="ECO:0000256" key="8">
    <source>
        <dbReference type="ARBA" id="ARBA00022801"/>
    </source>
</evidence>
<dbReference type="SUPFAM" id="SSF54211">
    <property type="entry name" value="Ribosomal protein S5 domain 2-like"/>
    <property type="match status" value="2"/>
</dbReference>
<evidence type="ECO:0000256" key="12">
    <source>
        <dbReference type="HAMAP-Rule" id="MF_00388"/>
    </source>
</evidence>
<keyword evidence="8 12" id="KW-0378">Hydrolase</keyword>
<dbReference type="GO" id="GO:0103117">
    <property type="term" value="F:UDP-3-O-acyl-N-acetylglucosamine deacetylase activity"/>
    <property type="evidence" value="ECO:0007669"/>
    <property type="project" value="UniProtKB-UniRule"/>
</dbReference>
<dbReference type="OrthoDB" id="9802746at2"/>
<organism evidence="13 14">
    <name type="scientific">Methylophilales bacterium MBRS-H7</name>
    <dbReference type="NCBI Taxonomy" id="1623450"/>
    <lineage>
        <taxon>Bacteria</taxon>
        <taxon>Pseudomonadati</taxon>
        <taxon>Pseudomonadota</taxon>
        <taxon>Betaproteobacteria</taxon>
        <taxon>Nitrosomonadales</taxon>
        <taxon>OM43 clade</taxon>
    </lineage>
</organism>
<dbReference type="InterPro" id="IPR020568">
    <property type="entry name" value="Ribosomal_Su5_D2-typ_SF"/>
</dbReference>
<dbReference type="Proteomes" id="UP000066549">
    <property type="component" value="Chromosome"/>
</dbReference>
<feature type="binding site" evidence="12">
    <location>
        <position position="237"/>
    </location>
    <ligand>
        <name>Zn(2+)</name>
        <dbReference type="ChEBI" id="CHEBI:29105"/>
    </ligand>
</feature>
<dbReference type="Pfam" id="PF03331">
    <property type="entry name" value="LpxC"/>
    <property type="match status" value="1"/>
</dbReference>
<evidence type="ECO:0000256" key="2">
    <source>
        <dbReference type="ARBA" id="ARBA00002923"/>
    </source>
</evidence>
<dbReference type="InterPro" id="IPR011334">
    <property type="entry name" value="UDP-acyl_GlcNac_deAcase_C"/>
</dbReference>
<protein>
    <recommendedName>
        <fullName evidence="4 12">UDP-3-O-acyl-N-acetylglucosamine deacetylase</fullName>
        <shortName evidence="12">UDP-3-O-acyl-GlcNAc deacetylase</shortName>
        <ecNumber evidence="4 12">3.5.1.108</ecNumber>
    </recommendedName>
    <alternativeName>
        <fullName evidence="12">UDP-3-O-[R-3-hydroxymyristoyl]-N-acetylglucosamine deacetylase</fullName>
    </alternativeName>
</protein>
<dbReference type="UniPathway" id="UPA00359">
    <property type="reaction ID" value="UER00478"/>
</dbReference>
<evidence type="ECO:0000256" key="10">
    <source>
        <dbReference type="ARBA" id="ARBA00023098"/>
    </source>
</evidence>
<keyword evidence="7 12" id="KW-0479">Metal-binding</keyword>
<dbReference type="HAMAP" id="MF_00388">
    <property type="entry name" value="LpxC"/>
    <property type="match status" value="1"/>
</dbReference>
<evidence type="ECO:0000256" key="9">
    <source>
        <dbReference type="ARBA" id="ARBA00022833"/>
    </source>
</evidence>
<comment type="similarity">
    <text evidence="12">Belongs to the LpxC family.</text>
</comment>
<dbReference type="Gene3D" id="3.30.1700.10">
    <property type="entry name" value="lpxc deacetylase, domain 2"/>
    <property type="match status" value="1"/>
</dbReference>
<evidence type="ECO:0000256" key="4">
    <source>
        <dbReference type="ARBA" id="ARBA00012745"/>
    </source>
</evidence>
<dbReference type="InterPro" id="IPR004463">
    <property type="entry name" value="UDP-acyl_GlcNac_deAcase"/>
</dbReference>
<comment type="pathway">
    <text evidence="3 12">Glycolipid biosynthesis; lipid IV(A) biosynthesis; lipid IV(A) from (3R)-3-hydroxytetradecanoyl-[acyl-carrier-protein] and UDP-N-acetyl-alpha-D-glucosamine: step 2/6.</text>
</comment>
<keyword evidence="10 12" id="KW-0443">Lipid metabolism</keyword>
<evidence type="ECO:0000256" key="5">
    <source>
        <dbReference type="ARBA" id="ARBA00022516"/>
    </source>
</evidence>
<gene>
    <name evidence="12" type="primary">lpxC</name>
    <name evidence="13" type="ORF">VI33_04805</name>
</gene>
<accession>A0A0H4IYF4</accession>
<dbReference type="GO" id="GO:0046872">
    <property type="term" value="F:metal ion binding"/>
    <property type="evidence" value="ECO:0007669"/>
    <property type="project" value="UniProtKB-KW"/>
</dbReference>
<reference evidence="13 14" key="1">
    <citation type="submission" date="2015-03" db="EMBL/GenBank/DDBJ databases">
        <title>Comparative analysis of the OM43 clade including a novel species from Red Sea uncovers genomic and metabolic diversity among marine methylotrophs.</title>
        <authorList>
            <person name="Jimenez-Infante F."/>
            <person name="Ngugi D.K."/>
            <person name="Vinu M."/>
            <person name="Alam I."/>
            <person name="Kamau A."/>
            <person name="Blom J."/>
            <person name="Bajic V.B."/>
            <person name="Stingl U."/>
        </authorList>
    </citation>
    <scope>NUCLEOTIDE SEQUENCE [LARGE SCALE GENOMIC DNA]</scope>
    <source>
        <strain evidence="13 14">MBRSH7</strain>
    </source>
</reference>
<evidence type="ECO:0000256" key="6">
    <source>
        <dbReference type="ARBA" id="ARBA00022556"/>
    </source>
</evidence>
<dbReference type="NCBIfam" id="TIGR00325">
    <property type="entry name" value="lpxC"/>
    <property type="match status" value="1"/>
</dbReference>
<comment type="catalytic activity">
    <reaction evidence="11 12">
        <text>a UDP-3-O-[(3R)-3-hydroxyacyl]-N-acetyl-alpha-D-glucosamine + H2O = a UDP-3-O-[(3R)-3-hydroxyacyl]-alpha-D-glucosamine + acetate</text>
        <dbReference type="Rhea" id="RHEA:67816"/>
        <dbReference type="ChEBI" id="CHEBI:15377"/>
        <dbReference type="ChEBI" id="CHEBI:30089"/>
        <dbReference type="ChEBI" id="CHEBI:137740"/>
        <dbReference type="ChEBI" id="CHEBI:173225"/>
        <dbReference type="EC" id="3.5.1.108"/>
    </reaction>
</comment>
<evidence type="ECO:0000313" key="13">
    <source>
        <dbReference type="EMBL" id="AKO66031.1"/>
    </source>
</evidence>
<dbReference type="InterPro" id="IPR015870">
    <property type="entry name" value="UDP-acyl_N-AcGlcN_deAcase_N"/>
</dbReference>
<dbReference type="GO" id="GO:0009245">
    <property type="term" value="P:lipid A biosynthetic process"/>
    <property type="evidence" value="ECO:0007669"/>
    <property type="project" value="UniProtKB-UniRule"/>
</dbReference>
<evidence type="ECO:0000256" key="3">
    <source>
        <dbReference type="ARBA" id="ARBA00005002"/>
    </source>
</evidence>
<proteinExistence type="inferred from homology"/>
<dbReference type="PANTHER" id="PTHR33694">
    <property type="entry name" value="UDP-3-O-ACYL-N-ACETYLGLUCOSAMINE DEACETYLASE 1, MITOCHONDRIAL-RELATED"/>
    <property type="match status" value="1"/>
</dbReference>
<evidence type="ECO:0000256" key="1">
    <source>
        <dbReference type="ARBA" id="ARBA00001947"/>
    </source>
</evidence>
<keyword evidence="5 12" id="KW-0444">Lipid biosynthesis</keyword>
<evidence type="ECO:0000313" key="14">
    <source>
        <dbReference type="Proteomes" id="UP000066549"/>
    </source>
</evidence>
<dbReference type="GO" id="GO:0016746">
    <property type="term" value="F:acyltransferase activity"/>
    <property type="evidence" value="ECO:0007669"/>
    <property type="project" value="UniProtKB-KW"/>
</dbReference>
<dbReference type="EC" id="3.5.1.108" evidence="4 12"/>
<keyword evidence="9 12" id="KW-0862">Zinc</keyword>
<comment type="cofactor">
    <cofactor evidence="1 12">
        <name>Zn(2+)</name>
        <dbReference type="ChEBI" id="CHEBI:29105"/>
    </cofactor>
</comment>
<feature type="binding site" evidence="12">
    <location>
        <position position="241"/>
    </location>
    <ligand>
        <name>Zn(2+)</name>
        <dbReference type="ChEBI" id="CHEBI:29105"/>
    </ligand>
</feature>